<dbReference type="RefSeq" id="WP_132092607.1">
    <property type="nucleotide sequence ID" value="NZ_JANKAQ010000011.1"/>
</dbReference>
<dbReference type="AlphaFoldDB" id="A0A4R2LVL7"/>
<dbReference type="OrthoDB" id="9813995at2"/>
<dbReference type="Pfam" id="PF00037">
    <property type="entry name" value="Fer4"/>
    <property type="match status" value="1"/>
</dbReference>
<reference evidence="7 8" key="1">
    <citation type="submission" date="2019-03" db="EMBL/GenBank/DDBJ databases">
        <title>Genomic Encyclopedia of Type Strains, Phase IV (KMG-IV): sequencing the most valuable type-strain genomes for metagenomic binning, comparative biology and taxonomic classification.</title>
        <authorList>
            <person name="Goeker M."/>
        </authorList>
    </citation>
    <scope>NUCLEOTIDE SEQUENCE [LARGE SCALE GENOMIC DNA]</scope>
    <source>
        <strain evidence="7 8">DSM 28559</strain>
    </source>
</reference>
<evidence type="ECO:0000256" key="4">
    <source>
        <dbReference type="ARBA" id="ARBA00023014"/>
    </source>
</evidence>
<dbReference type="Gene3D" id="3.30.70.20">
    <property type="match status" value="1"/>
</dbReference>
<evidence type="ECO:0000313" key="8">
    <source>
        <dbReference type="Proteomes" id="UP000295711"/>
    </source>
</evidence>
<keyword evidence="2" id="KW-0479">Metal-binding</keyword>
<dbReference type="GO" id="GO:0016651">
    <property type="term" value="F:oxidoreductase activity, acting on NAD(P)H"/>
    <property type="evidence" value="ECO:0007669"/>
    <property type="project" value="UniProtKB-ARBA"/>
</dbReference>
<protein>
    <submittedName>
        <fullName evidence="7">4Fe-4S binding protein</fullName>
    </submittedName>
</protein>
<feature type="domain" description="4Fe-4S ferredoxin-type" evidence="6">
    <location>
        <begin position="230"/>
        <end position="253"/>
    </location>
</feature>
<sequence length="279" mass="30336">MKINRVCAVYFSAVKSTRFIVEKLAKEIAEKLSVGTESIDFTLPSSRTILTEFDSETLVVFGTPTYAGRVPNKVLPFVQNLFKGNNTPTVPIVTFGNRSYDSALTELCNELKANQFVPFAAGAFVCGHVMSDRMAPGRPDAEDLEKLSQLADAAVSALTTIDSPTSLSRVIIKNDEPVGPYYTPLGKDGKPAKFLKAKPKVDMEKCDACGLCAAVCPLGSINPENVSEVPGICIKCHACIRKCPKSARFFDDEALLSHVAMLEELCQRRAETEIFTTGK</sequence>
<evidence type="ECO:0000256" key="1">
    <source>
        <dbReference type="ARBA" id="ARBA00022485"/>
    </source>
</evidence>
<dbReference type="SUPFAM" id="SSF52218">
    <property type="entry name" value="Flavoproteins"/>
    <property type="match status" value="1"/>
</dbReference>
<dbReference type="PANTHER" id="PTHR43687:SF2">
    <property type="entry name" value="FERREDOXIN 3"/>
    <property type="match status" value="1"/>
</dbReference>
<keyword evidence="4" id="KW-0411">Iron-sulfur</keyword>
<keyword evidence="1" id="KW-0004">4Fe-4S</keyword>
<dbReference type="InterPro" id="IPR008254">
    <property type="entry name" value="Flavodoxin/NO_synth"/>
</dbReference>
<proteinExistence type="predicted"/>
<dbReference type="Proteomes" id="UP000295711">
    <property type="component" value="Unassembled WGS sequence"/>
</dbReference>
<gene>
    <name evidence="7" type="ORF">EV212_11046</name>
</gene>
<dbReference type="PROSITE" id="PS51379">
    <property type="entry name" value="4FE4S_FER_2"/>
    <property type="match status" value="2"/>
</dbReference>
<dbReference type="InterPro" id="IPR029039">
    <property type="entry name" value="Flavoprotein-like_sf"/>
</dbReference>
<accession>A0A4R2LVL7</accession>
<dbReference type="Gene3D" id="3.40.50.360">
    <property type="match status" value="1"/>
</dbReference>
<keyword evidence="3" id="KW-0408">Iron</keyword>
<evidence type="ECO:0000259" key="5">
    <source>
        <dbReference type="PROSITE" id="PS50902"/>
    </source>
</evidence>
<evidence type="ECO:0000313" key="7">
    <source>
        <dbReference type="EMBL" id="TCO84023.1"/>
    </source>
</evidence>
<dbReference type="InterPro" id="IPR050572">
    <property type="entry name" value="Fe-S_Ferredoxin"/>
</dbReference>
<comment type="caution">
    <text evidence="7">The sequence shown here is derived from an EMBL/GenBank/DDBJ whole genome shotgun (WGS) entry which is preliminary data.</text>
</comment>
<dbReference type="PROSITE" id="PS00198">
    <property type="entry name" value="4FE4S_FER_1"/>
    <property type="match status" value="2"/>
</dbReference>
<dbReference type="SUPFAM" id="SSF54862">
    <property type="entry name" value="4Fe-4S ferredoxins"/>
    <property type="match status" value="1"/>
</dbReference>
<dbReference type="EMBL" id="SLXA01000010">
    <property type="protein sequence ID" value="TCO84023.1"/>
    <property type="molecule type" value="Genomic_DNA"/>
</dbReference>
<name>A0A4R2LVL7_9FIRM</name>
<organism evidence="7 8">
    <name type="scientific">Frisingicoccus caecimuris</name>
    <dbReference type="NCBI Taxonomy" id="1796636"/>
    <lineage>
        <taxon>Bacteria</taxon>
        <taxon>Bacillati</taxon>
        <taxon>Bacillota</taxon>
        <taxon>Clostridia</taxon>
        <taxon>Lachnospirales</taxon>
        <taxon>Lachnospiraceae</taxon>
        <taxon>Frisingicoccus</taxon>
    </lineage>
</organism>
<evidence type="ECO:0000256" key="2">
    <source>
        <dbReference type="ARBA" id="ARBA00022723"/>
    </source>
</evidence>
<dbReference type="PANTHER" id="PTHR43687">
    <property type="entry name" value="ADENYLYLSULFATE REDUCTASE, BETA SUBUNIT"/>
    <property type="match status" value="1"/>
</dbReference>
<dbReference type="GO" id="GO:0010181">
    <property type="term" value="F:FMN binding"/>
    <property type="evidence" value="ECO:0007669"/>
    <property type="project" value="InterPro"/>
</dbReference>
<dbReference type="GO" id="GO:0046872">
    <property type="term" value="F:metal ion binding"/>
    <property type="evidence" value="ECO:0007669"/>
    <property type="project" value="UniProtKB-KW"/>
</dbReference>
<dbReference type="InterPro" id="IPR017896">
    <property type="entry name" value="4Fe4S_Fe-S-bd"/>
</dbReference>
<keyword evidence="8" id="KW-1185">Reference proteome</keyword>
<dbReference type="GO" id="GO:0051539">
    <property type="term" value="F:4 iron, 4 sulfur cluster binding"/>
    <property type="evidence" value="ECO:0007669"/>
    <property type="project" value="UniProtKB-KW"/>
</dbReference>
<dbReference type="InterPro" id="IPR017900">
    <property type="entry name" value="4Fe4S_Fe_S_CS"/>
</dbReference>
<evidence type="ECO:0000256" key="3">
    <source>
        <dbReference type="ARBA" id="ARBA00023004"/>
    </source>
</evidence>
<feature type="domain" description="4Fe-4S ferredoxin-type" evidence="6">
    <location>
        <begin position="197"/>
        <end position="226"/>
    </location>
</feature>
<dbReference type="PROSITE" id="PS50902">
    <property type="entry name" value="FLAVODOXIN_LIKE"/>
    <property type="match status" value="1"/>
</dbReference>
<evidence type="ECO:0000259" key="6">
    <source>
        <dbReference type="PROSITE" id="PS51379"/>
    </source>
</evidence>
<feature type="domain" description="Flavodoxin-like" evidence="5">
    <location>
        <begin position="6"/>
        <end position="155"/>
    </location>
</feature>